<dbReference type="Proteomes" id="UP000270468">
    <property type="component" value="Unassembled WGS sequence"/>
</dbReference>
<sequence length="47" mass="5530">MAEYSKAEVICILPNLVNRLYSFFSMFKKVYFDYAGIRTGNVFILQK</sequence>
<protein>
    <submittedName>
        <fullName evidence="1">Uncharacterized protein</fullName>
    </submittedName>
</protein>
<dbReference type="EMBL" id="UXAV01000044">
    <property type="protein sequence ID" value="VDC32510.1"/>
    <property type="molecule type" value="Genomic_DNA"/>
</dbReference>
<evidence type="ECO:0000313" key="1">
    <source>
        <dbReference type="EMBL" id="VDC32510.1"/>
    </source>
</evidence>
<gene>
    <name evidence="1" type="ORF">FILTAD_02733</name>
</gene>
<proteinExistence type="predicted"/>
<evidence type="ECO:0000313" key="2">
    <source>
        <dbReference type="Proteomes" id="UP000270468"/>
    </source>
</evidence>
<reference evidence="1 2" key="1">
    <citation type="submission" date="2018-11" db="EMBL/GenBank/DDBJ databases">
        <authorList>
            <person name="Criscuolo A."/>
        </authorList>
    </citation>
    <scope>NUCLEOTIDE SEQUENCE [LARGE SCALE GENOMIC DNA]</scope>
    <source>
        <strain evidence="1">ATB-66</strain>
    </source>
</reference>
<name>A0A3P5XU03_9BACL</name>
<keyword evidence="2" id="KW-1185">Reference proteome</keyword>
<dbReference type="AlphaFoldDB" id="A0A3P5XU03"/>
<accession>A0A3P5XU03</accession>
<organism evidence="1 2">
    <name type="scientific">Filibacter tadaridae</name>
    <dbReference type="NCBI Taxonomy" id="2483811"/>
    <lineage>
        <taxon>Bacteria</taxon>
        <taxon>Bacillati</taxon>
        <taxon>Bacillota</taxon>
        <taxon>Bacilli</taxon>
        <taxon>Bacillales</taxon>
        <taxon>Caryophanaceae</taxon>
        <taxon>Filibacter</taxon>
    </lineage>
</organism>